<feature type="transmembrane region" description="Helical" evidence="13">
    <location>
        <begin position="62"/>
        <end position="82"/>
    </location>
</feature>
<dbReference type="AlphaFoldDB" id="A0A812QVY0"/>
<dbReference type="PANTHER" id="PTHR45628:SF7">
    <property type="entry name" value="VOLTAGE-DEPENDENT CALCIUM CHANNEL TYPE A SUBUNIT ALPHA-1"/>
    <property type="match status" value="1"/>
</dbReference>
<dbReference type="PANTHER" id="PTHR45628">
    <property type="entry name" value="VOLTAGE-DEPENDENT CALCIUM CHANNEL TYPE A SUBUNIT ALPHA-1"/>
    <property type="match status" value="1"/>
</dbReference>
<dbReference type="GO" id="GO:0005891">
    <property type="term" value="C:voltage-gated calcium channel complex"/>
    <property type="evidence" value="ECO:0007669"/>
    <property type="project" value="TreeGrafter"/>
</dbReference>
<gene>
    <name evidence="15" type="primary">CAC</name>
    <name evidence="15" type="ORF">SPIL2461_LOCUS10016</name>
</gene>
<evidence type="ECO:0000256" key="11">
    <source>
        <dbReference type="ARBA" id="ARBA00023180"/>
    </source>
</evidence>
<reference evidence="15" key="1">
    <citation type="submission" date="2021-02" db="EMBL/GenBank/DDBJ databases">
        <authorList>
            <person name="Dougan E. K."/>
            <person name="Rhodes N."/>
            <person name="Thang M."/>
            <person name="Chan C."/>
        </authorList>
    </citation>
    <scope>NUCLEOTIDE SEQUENCE</scope>
</reference>
<comment type="caution">
    <text evidence="15">The sequence shown here is derived from an EMBL/GenBank/DDBJ whole genome shotgun (WGS) entry which is preliminary data.</text>
</comment>
<dbReference type="GO" id="GO:0098703">
    <property type="term" value="P:calcium ion import across plasma membrane"/>
    <property type="evidence" value="ECO:0007669"/>
    <property type="project" value="TreeGrafter"/>
</dbReference>
<keyword evidence="4" id="KW-0107">Calcium channel</keyword>
<feature type="transmembrane region" description="Helical" evidence="13">
    <location>
        <begin position="131"/>
        <end position="150"/>
    </location>
</feature>
<evidence type="ECO:0000256" key="9">
    <source>
        <dbReference type="ARBA" id="ARBA00023065"/>
    </source>
</evidence>
<evidence type="ECO:0000256" key="10">
    <source>
        <dbReference type="ARBA" id="ARBA00023136"/>
    </source>
</evidence>
<evidence type="ECO:0000256" key="2">
    <source>
        <dbReference type="ARBA" id="ARBA00022448"/>
    </source>
</evidence>
<dbReference type="InterPro" id="IPR027359">
    <property type="entry name" value="Volt_channel_dom_sf"/>
</dbReference>
<evidence type="ECO:0000256" key="12">
    <source>
        <dbReference type="ARBA" id="ARBA00023303"/>
    </source>
</evidence>
<dbReference type="Proteomes" id="UP000649617">
    <property type="component" value="Unassembled WGS sequence"/>
</dbReference>
<keyword evidence="7" id="KW-0851">Voltage-gated channel</keyword>
<evidence type="ECO:0000256" key="5">
    <source>
        <dbReference type="ARBA" id="ARBA00022692"/>
    </source>
</evidence>
<name>A0A812QVY0_SYMPI</name>
<comment type="subcellular location">
    <subcellularLocation>
        <location evidence="1">Membrane</location>
        <topology evidence="1">Multi-pass membrane protein</topology>
    </subcellularLocation>
</comment>
<dbReference type="GO" id="GO:0008331">
    <property type="term" value="F:high voltage-gated calcium channel activity"/>
    <property type="evidence" value="ECO:0007669"/>
    <property type="project" value="TreeGrafter"/>
</dbReference>
<feature type="domain" description="Ion transport" evidence="14">
    <location>
        <begin position="68"/>
        <end position="304"/>
    </location>
</feature>
<evidence type="ECO:0000256" key="4">
    <source>
        <dbReference type="ARBA" id="ARBA00022673"/>
    </source>
</evidence>
<dbReference type="InterPro" id="IPR050599">
    <property type="entry name" value="VDCC_alpha-1_subunit"/>
</dbReference>
<keyword evidence="8 13" id="KW-1133">Transmembrane helix</keyword>
<accession>A0A812QVY0</accession>
<keyword evidence="10 13" id="KW-0472">Membrane</keyword>
<keyword evidence="5 13" id="KW-0812">Transmembrane</keyword>
<feature type="non-terminal residue" evidence="15">
    <location>
        <position position="1"/>
    </location>
</feature>
<evidence type="ECO:0000256" key="1">
    <source>
        <dbReference type="ARBA" id="ARBA00004141"/>
    </source>
</evidence>
<feature type="transmembrane region" description="Helical" evidence="13">
    <location>
        <begin position="198"/>
        <end position="221"/>
    </location>
</feature>
<evidence type="ECO:0000256" key="6">
    <source>
        <dbReference type="ARBA" id="ARBA00022837"/>
    </source>
</evidence>
<organism evidence="15 16">
    <name type="scientific">Symbiodinium pilosum</name>
    <name type="common">Dinoflagellate</name>
    <dbReference type="NCBI Taxonomy" id="2952"/>
    <lineage>
        <taxon>Eukaryota</taxon>
        <taxon>Sar</taxon>
        <taxon>Alveolata</taxon>
        <taxon>Dinophyceae</taxon>
        <taxon>Suessiales</taxon>
        <taxon>Symbiodiniaceae</taxon>
        <taxon>Symbiodinium</taxon>
    </lineage>
</organism>
<sequence>ALMEICLAEETDVQYKIFGSRLKPFQAIREILLAGDTNRLVAELTFVRINDLAAPPEPLHPLLLIEPFVAVLIIANGVMIGFQTDMRYQAWEGWVYLEAAFGSFLLLEIALRMHLLRCREFWCGQERYWNFFDLFLAATGIIDMGVQLVSQQRSDFFGTSLLRFCRLIRLVRIVKVFRLKFMRDLRLMVKGLIAGIKTLILAFTLLFSVIYVISGFATMILGPDEALAELELQVYFRSLPESMFTCFRCFTGECMDVDGKPLTHMLAQEFGYGFIFSYVFSYMLVAMGIFNVILAVYVDITMKAAKENEAVTAEQHARESIRIARTTRELLKKFAAAYHLFQDIEESDMARIDISPNAALFTDDEIQENIAITKELFLLVIQDRQVQLLMDDLDLPPDRANLFEAPVLFVSQLFLAPPRCKLPGGITWLYHSRSVSHRYPTACKAQSHDSIEFHHVWVVGVGKGDEPNSFKPPILSAGRMPAKGACRKPAGEEAPQLQFKANL</sequence>
<keyword evidence="3" id="KW-0109">Calcium transport</keyword>
<dbReference type="Gene3D" id="1.10.287.70">
    <property type="match status" value="1"/>
</dbReference>
<proteinExistence type="predicted"/>
<keyword evidence="6" id="KW-0106">Calcium</keyword>
<keyword evidence="2" id="KW-0813">Transport</keyword>
<evidence type="ECO:0000256" key="13">
    <source>
        <dbReference type="SAM" id="Phobius"/>
    </source>
</evidence>
<keyword evidence="9" id="KW-0406">Ion transport</keyword>
<dbReference type="Pfam" id="PF00520">
    <property type="entry name" value="Ion_trans"/>
    <property type="match status" value="1"/>
</dbReference>
<evidence type="ECO:0000256" key="7">
    <source>
        <dbReference type="ARBA" id="ARBA00022882"/>
    </source>
</evidence>
<feature type="transmembrane region" description="Helical" evidence="13">
    <location>
        <begin position="94"/>
        <end position="111"/>
    </location>
</feature>
<dbReference type="OrthoDB" id="426109at2759"/>
<dbReference type="SUPFAM" id="SSF81324">
    <property type="entry name" value="Voltage-gated potassium channels"/>
    <property type="match status" value="1"/>
</dbReference>
<evidence type="ECO:0000256" key="8">
    <source>
        <dbReference type="ARBA" id="ARBA00022989"/>
    </source>
</evidence>
<keyword evidence="16" id="KW-1185">Reference proteome</keyword>
<evidence type="ECO:0000313" key="16">
    <source>
        <dbReference type="Proteomes" id="UP000649617"/>
    </source>
</evidence>
<evidence type="ECO:0000259" key="14">
    <source>
        <dbReference type="Pfam" id="PF00520"/>
    </source>
</evidence>
<dbReference type="Gene3D" id="1.20.120.350">
    <property type="entry name" value="Voltage-gated potassium channels. Chain C"/>
    <property type="match status" value="1"/>
</dbReference>
<keyword evidence="12" id="KW-0407">Ion channel</keyword>
<evidence type="ECO:0000256" key="3">
    <source>
        <dbReference type="ARBA" id="ARBA00022568"/>
    </source>
</evidence>
<dbReference type="InterPro" id="IPR005821">
    <property type="entry name" value="Ion_trans_dom"/>
</dbReference>
<dbReference type="EMBL" id="CAJNIZ010018058">
    <property type="protein sequence ID" value="CAE7405942.1"/>
    <property type="molecule type" value="Genomic_DNA"/>
</dbReference>
<protein>
    <submittedName>
        <fullName evidence="15">CAC protein</fullName>
    </submittedName>
</protein>
<feature type="transmembrane region" description="Helical" evidence="13">
    <location>
        <begin position="275"/>
        <end position="298"/>
    </location>
</feature>
<evidence type="ECO:0000313" key="15">
    <source>
        <dbReference type="EMBL" id="CAE7405942.1"/>
    </source>
</evidence>
<keyword evidence="11" id="KW-0325">Glycoprotein</keyword>